<dbReference type="InterPro" id="IPR016155">
    <property type="entry name" value="Mopterin_synth/thiamin_S_b"/>
</dbReference>
<accession>A0A517XXE2</accession>
<dbReference type="InterPro" id="IPR052045">
    <property type="entry name" value="Sulfur_Carrier/Prot_Modifier"/>
</dbReference>
<dbReference type="EMBL" id="CP036273">
    <property type="protein sequence ID" value="QDU22154.1"/>
    <property type="molecule type" value="Genomic_DNA"/>
</dbReference>
<proteinExistence type="predicted"/>
<evidence type="ECO:0008006" key="3">
    <source>
        <dbReference type="Google" id="ProtNLM"/>
    </source>
</evidence>
<organism evidence="1 2">
    <name type="scientific">Urbifossiella limnaea</name>
    <dbReference type="NCBI Taxonomy" id="2528023"/>
    <lineage>
        <taxon>Bacteria</taxon>
        <taxon>Pseudomonadati</taxon>
        <taxon>Planctomycetota</taxon>
        <taxon>Planctomycetia</taxon>
        <taxon>Gemmatales</taxon>
        <taxon>Gemmataceae</taxon>
        <taxon>Urbifossiella</taxon>
    </lineage>
</organism>
<dbReference type="InterPro" id="IPR012675">
    <property type="entry name" value="Beta-grasp_dom_sf"/>
</dbReference>
<keyword evidence="2" id="KW-1185">Reference proteome</keyword>
<name>A0A517XXE2_9BACT</name>
<evidence type="ECO:0000313" key="2">
    <source>
        <dbReference type="Proteomes" id="UP000319576"/>
    </source>
</evidence>
<dbReference type="Gene3D" id="3.10.20.30">
    <property type="match status" value="1"/>
</dbReference>
<sequence>MPTVVVAPAVARWLTAAPGNNVGERSCTVSGTTVREVLDALFVAYPTLRSYVVDERGALRHHVVAFVDNVAVADKARLAEPVPADAEVYLCQALSGG</sequence>
<reference evidence="1 2" key="1">
    <citation type="submission" date="2019-02" db="EMBL/GenBank/DDBJ databases">
        <title>Deep-cultivation of Planctomycetes and their phenomic and genomic characterization uncovers novel biology.</title>
        <authorList>
            <person name="Wiegand S."/>
            <person name="Jogler M."/>
            <person name="Boedeker C."/>
            <person name="Pinto D."/>
            <person name="Vollmers J."/>
            <person name="Rivas-Marin E."/>
            <person name="Kohn T."/>
            <person name="Peeters S.H."/>
            <person name="Heuer A."/>
            <person name="Rast P."/>
            <person name="Oberbeckmann S."/>
            <person name="Bunk B."/>
            <person name="Jeske O."/>
            <person name="Meyerdierks A."/>
            <person name="Storesund J.E."/>
            <person name="Kallscheuer N."/>
            <person name="Luecker S."/>
            <person name="Lage O.M."/>
            <person name="Pohl T."/>
            <person name="Merkel B.J."/>
            <person name="Hornburger P."/>
            <person name="Mueller R.-W."/>
            <person name="Bruemmer F."/>
            <person name="Labrenz M."/>
            <person name="Spormann A.M."/>
            <person name="Op den Camp H."/>
            <person name="Overmann J."/>
            <person name="Amann R."/>
            <person name="Jetten M.S.M."/>
            <person name="Mascher T."/>
            <person name="Medema M.H."/>
            <person name="Devos D.P."/>
            <person name="Kaster A.-K."/>
            <person name="Ovreas L."/>
            <person name="Rohde M."/>
            <person name="Galperin M.Y."/>
            <person name="Jogler C."/>
        </authorList>
    </citation>
    <scope>NUCLEOTIDE SEQUENCE [LARGE SCALE GENOMIC DNA]</scope>
    <source>
        <strain evidence="1 2">ETA_A1</strain>
    </source>
</reference>
<dbReference type="AlphaFoldDB" id="A0A517XXE2"/>
<gene>
    <name evidence="1" type="ORF">ETAA1_41300</name>
</gene>
<dbReference type="Proteomes" id="UP000319576">
    <property type="component" value="Chromosome"/>
</dbReference>
<dbReference type="KEGG" id="uli:ETAA1_41300"/>
<dbReference type="PANTHER" id="PTHR38031:SF1">
    <property type="entry name" value="SULFUR CARRIER PROTEIN CYSO"/>
    <property type="match status" value="1"/>
</dbReference>
<dbReference type="PANTHER" id="PTHR38031">
    <property type="entry name" value="SULFUR CARRIER PROTEIN SLR0821-RELATED"/>
    <property type="match status" value="1"/>
</dbReference>
<dbReference type="SUPFAM" id="SSF54285">
    <property type="entry name" value="MoaD/ThiS"/>
    <property type="match status" value="1"/>
</dbReference>
<dbReference type="RefSeq" id="WP_145241644.1">
    <property type="nucleotide sequence ID" value="NZ_CP036273.1"/>
</dbReference>
<evidence type="ECO:0000313" key="1">
    <source>
        <dbReference type="EMBL" id="QDU22154.1"/>
    </source>
</evidence>
<protein>
    <recommendedName>
        <fullName evidence="3">MoaD/ThiS family protein</fullName>
    </recommendedName>
</protein>
<dbReference type="OrthoDB" id="9156098at2"/>